<reference evidence="6" key="1">
    <citation type="submission" date="2012-12" db="EMBL/GenBank/DDBJ databases">
        <authorList>
            <person name="Hellsten U."/>
            <person name="Grimwood J."/>
            <person name="Chapman J.A."/>
            <person name="Shapiro H."/>
            <person name="Aerts A."/>
            <person name="Otillar R.P."/>
            <person name="Terry A.Y."/>
            <person name="Boore J.L."/>
            <person name="Simakov O."/>
            <person name="Marletaz F."/>
            <person name="Cho S.-J."/>
            <person name="Edsinger-Gonzales E."/>
            <person name="Havlak P."/>
            <person name="Kuo D.-H."/>
            <person name="Larsson T."/>
            <person name="Lv J."/>
            <person name="Arendt D."/>
            <person name="Savage R."/>
            <person name="Osoegawa K."/>
            <person name="de Jong P."/>
            <person name="Lindberg D.R."/>
            <person name="Seaver E.C."/>
            <person name="Weisblat D.A."/>
            <person name="Putnam N.H."/>
            <person name="Grigoriev I.V."/>
            <person name="Rokhsar D.S."/>
        </authorList>
    </citation>
    <scope>NUCLEOTIDE SEQUENCE</scope>
</reference>
<keyword evidence="6" id="KW-1185">Reference proteome</keyword>
<keyword evidence="3" id="KW-0677">Repeat</keyword>
<dbReference type="PANTHER" id="PTHR24369:SF210">
    <property type="entry name" value="CHAOPTIN-RELATED"/>
    <property type="match status" value="1"/>
</dbReference>
<dbReference type="STRING" id="6412.T1FKH3"/>
<dbReference type="GeneID" id="20209322"/>
<dbReference type="EMBL" id="KB096076">
    <property type="protein sequence ID" value="ESO08670.1"/>
    <property type="molecule type" value="Genomic_DNA"/>
</dbReference>
<gene>
    <name evidence="5" type="primary">20209322</name>
    <name evidence="4" type="ORF">HELRODRAFT_184046</name>
</gene>
<organism evidence="5 6">
    <name type="scientific">Helobdella robusta</name>
    <name type="common">Californian leech</name>
    <dbReference type="NCBI Taxonomy" id="6412"/>
    <lineage>
        <taxon>Eukaryota</taxon>
        <taxon>Metazoa</taxon>
        <taxon>Spiralia</taxon>
        <taxon>Lophotrochozoa</taxon>
        <taxon>Annelida</taxon>
        <taxon>Clitellata</taxon>
        <taxon>Hirudinea</taxon>
        <taxon>Rhynchobdellida</taxon>
        <taxon>Glossiphoniidae</taxon>
        <taxon>Helobdella</taxon>
    </lineage>
</organism>
<keyword evidence="1" id="KW-0433">Leucine-rich repeat</keyword>
<dbReference type="HOGENOM" id="CLU_1300884_0_0_1"/>
<protein>
    <recommendedName>
        <fullName evidence="7">LRRCT domain-containing protein</fullName>
    </recommendedName>
</protein>
<evidence type="ECO:0000313" key="5">
    <source>
        <dbReference type="EnsemblMetazoa" id="HelroP184046"/>
    </source>
</evidence>
<evidence type="ECO:0000256" key="2">
    <source>
        <dbReference type="ARBA" id="ARBA00022729"/>
    </source>
</evidence>
<evidence type="ECO:0000313" key="6">
    <source>
        <dbReference type="Proteomes" id="UP000015101"/>
    </source>
</evidence>
<dbReference type="InterPro" id="IPR050541">
    <property type="entry name" value="LRR_TM_domain-containing"/>
</dbReference>
<dbReference type="Proteomes" id="UP000015101">
    <property type="component" value="Unassembled WGS sequence"/>
</dbReference>
<dbReference type="CTD" id="20209322"/>
<reference evidence="4 6" key="2">
    <citation type="journal article" date="2013" name="Nature">
        <title>Insights into bilaterian evolution from three spiralian genomes.</title>
        <authorList>
            <person name="Simakov O."/>
            <person name="Marletaz F."/>
            <person name="Cho S.J."/>
            <person name="Edsinger-Gonzales E."/>
            <person name="Havlak P."/>
            <person name="Hellsten U."/>
            <person name="Kuo D.H."/>
            <person name="Larsson T."/>
            <person name="Lv J."/>
            <person name="Arendt D."/>
            <person name="Savage R."/>
            <person name="Osoegawa K."/>
            <person name="de Jong P."/>
            <person name="Grimwood J."/>
            <person name="Chapman J.A."/>
            <person name="Shapiro H."/>
            <person name="Aerts A."/>
            <person name="Otillar R.P."/>
            <person name="Terry A.Y."/>
            <person name="Boore J.L."/>
            <person name="Grigoriev I.V."/>
            <person name="Lindberg D.R."/>
            <person name="Seaver E.C."/>
            <person name="Weisblat D.A."/>
            <person name="Putnam N.H."/>
            <person name="Rokhsar D.S."/>
        </authorList>
    </citation>
    <scope>NUCLEOTIDE SEQUENCE</scope>
</reference>
<dbReference type="SUPFAM" id="SSF52058">
    <property type="entry name" value="L domain-like"/>
    <property type="match status" value="1"/>
</dbReference>
<dbReference type="OrthoDB" id="1416801at2759"/>
<evidence type="ECO:0000313" key="4">
    <source>
        <dbReference type="EMBL" id="ESO08670.1"/>
    </source>
</evidence>
<sequence>MTLQIHIITLTRIGKKAFVGLESLYKLDLRFNHLFSLDERTFRGLTSHNLASSQQNNIASPRQMQVSISNNPWLCNCLLAWIKRSILQSQNGKLLSDLTSGEQRKKRKNFFDERYPIGYNADNNDVTSHNLYYHNKHDVKFNNILDIFADIPICHRPSLIKGLPLSKVNDNDLHCNHDYYYYADDDDVGATTATTTTAKMGLSRVSNNSLTK</sequence>
<dbReference type="RefSeq" id="XP_009013222.1">
    <property type="nucleotide sequence ID" value="XM_009014974.1"/>
</dbReference>
<reference evidence="5" key="3">
    <citation type="submission" date="2015-06" db="UniProtKB">
        <authorList>
            <consortium name="EnsemblMetazoa"/>
        </authorList>
    </citation>
    <scope>IDENTIFICATION</scope>
</reference>
<evidence type="ECO:0000256" key="1">
    <source>
        <dbReference type="ARBA" id="ARBA00022614"/>
    </source>
</evidence>
<dbReference type="InParanoid" id="T1FKH3"/>
<proteinExistence type="predicted"/>
<dbReference type="PANTHER" id="PTHR24369">
    <property type="entry name" value="ANTIGEN BSP, PUTATIVE-RELATED"/>
    <property type="match status" value="1"/>
</dbReference>
<dbReference type="AlphaFoldDB" id="T1FKH3"/>
<dbReference type="Gene3D" id="3.80.10.10">
    <property type="entry name" value="Ribonuclease Inhibitor"/>
    <property type="match status" value="1"/>
</dbReference>
<name>T1FKH3_HELRO</name>
<dbReference type="EMBL" id="AMQM01009163">
    <property type="status" value="NOT_ANNOTATED_CDS"/>
    <property type="molecule type" value="Genomic_DNA"/>
</dbReference>
<dbReference type="InterPro" id="IPR032675">
    <property type="entry name" value="LRR_dom_sf"/>
</dbReference>
<evidence type="ECO:0008006" key="7">
    <source>
        <dbReference type="Google" id="ProtNLM"/>
    </source>
</evidence>
<keyword evidence="2" id="KW-0732">Signal</keyword>
<evidence type="ECO:0000256" key="3">
    <source>
        <dbReference type="ARBA" id="ARBA00022737"/>
    </source>
</evidence>
<dbReference type="KEGG" id="hro:HELRODRAFT_184046"/>
<accession>T1FKH3</accession>
<dbReference type="EnsemblMetazoa" id="HelroT184046">
    <property type="protein sequence ID" value="HelroP184046"/>
    <property type="gene ID" value="HelroG184046"/>
</dbReference>